<dbReference type="CDD" id="cd06261">
    <property type="entry name" value="TM_PBP2"/>
    <property type="match status" value="1"/>
</dbReference>
<evidence type="ECO:0000256" key="7">
    <source>
        <dbReference type="RuleBase" id="RU363032"/>
    </source>
</evidence>
<evidence type="ECO:0000313" key="10">
    <source>
        <dbReference type="Proteomes" id="UP001157126"/>
    </source>
</evidence>
<protein>
    <submittedName>
        <fullName evidence="9">ABC transporter permease</fullName>
    </submittedName>
</protein>
<keyword evidence="6 7" id="KW-0472">Membrane</keyword>
<evidence type="ECO:0000313" key="9">
    <source>
        <dbReference type="EMBL" id="GMA38575.1"/>
    </source>
</evidence>
<dbReference type="Gene3D" id="1.10.3720.10">
    <property type="entry name" value="MetI-like"/>
    <property type="match status" value="1"/>
</dbReference>
<evidence type="ECO:0000256" key="3">
    <source>
        <dbReference type="ARBA" id="ARBA00022475"/>
    </source>
</evidence>
<feature type="transmembrane region" description="Helical" evidence="7">
    <location>
        <begin position="259"/>
        <end position="279"/>
    </location>
</feature>
<dbReference type="EMBL" id="BSUO01000001">
    <property type="protein sequence ID" value="GMA38575.1"/>
    <property type="molecule type" value="Genomic_DNA"/>
</dbReference>
<comment type="similarity">
    <text evidence="7">Belongs to the binding-protein-dependent transport system permease family.</text>
</comment>
<dbReference type="InterPro" id="IPR035906">
    <property type="entry name" value="MetI-like_sf"/>
</dbReference>
<feature type="transmembrane region" description="Helical" evidence="7">
    <location>
        <begin position="136"/>
        <end position="156"/>
    </location>
</feature>
<dbReference type="SUPFAM" id="SSF161098">
    <property type="entry name" value="MetI-like"/>
    <property type="match status" value="1"/>
</dbReference>
<proteinExistence type="inferred from homology"/>
<organism evidence="9 10">
    <name type="scientific">Mobilicoccus caccae</name>
    <dbReference type="NCBI Taxonomy" id="1859295"/>
    <lineage>
        <taxon>Bacteria</taxon>
        <taxon>Bacillati</taxon>
        <taxon>Actinomycetota</taxon>
        <taxon>Actinomycetes</taxon>
        <taxon>Micrococcales</taxon>
        <taxon>Dermatophilaceae</taxon>
        <taxon>Mobilicoccus</taxon>
    </lineage>
</organism>
<feature type="transmembrane region" description="Helical" evidence="7">
    <location>
        <begin position="197"/>
        <end position="215"/>
    </location>
</feature>
<accession>A0ABQ6IKZ3</accession>
<feature type="domain" description="ABC transmembrane type-1" evidence="8">
    <location>
        <begin position="100"/>
        <end position="321"/>
    </location>
</feature>
<keyword evidence="2 7" id="KW-0813">Transport</keyword>
<comment type="caution">
    <text evidence="9">The sequence shown here is derived from an EMBL/GenBank/DDBJ whole genome shotgun (WGS) entry which is preliminary data.</text>
</comment>
<keyword evidence="5 7" id="KW-1133">Transmembrane helix</keyword>
<reference evidence="10" key="1">
    <citation type="journal article" date="2019" name="Int. J. Syst. Evol. Microbiol.">
        <title>The Global Catalogue of Microorganisms (GCM) 10K type strain sequencing project: providing services to taxonomists for standard genome sequencing and annotation.</title>
        <authorList>
            <consortium name="The Broad Institute Genomics Platform"/>
            <consortium name="The Broad Institute Genome Sequencing Center for Infectious Disease"/>
            <person name="Wu L."/>
            <person name="Ma J."/>
        </authorList>
    </citation>
    <scope>NUCLEOTIDE SEQUENCE [LARGE SCALE GENOMIC DNA]</scope>
    <source>
        <strain evidence="10">NBRC 113072</strain>
    </source>
</reference>
<sequence length="331" mass="36796">MDLIVYIARRMANYAVMIFVATSLAYFAAVTFMRPQTRLLQRTPRPTPEQVDTQLRLLELDPHMNAFERYWQWLTNIVLHWNWGMAPTGAAVNDEFLSRAIISARLVLLATLLSIIIGVALGVIAAARQYKLSDRLITYGTFFISVIPAPVIYLLVQMGGIKLNESAGSRLFFVTGMRSPRTPEEAWPKFVDEMQHLILPTVALTIVAYASYTLLQRSLLLDNVNADYVRTARAKGLTRMTAIRRHALRTSFIPVAQSIAFQLPGIFVGTFIIETVFAWQGLGRWTLDAITMSQSVNIAVAGVAFGGLMFAIGAIMADLSVAIVDPRARVS</sequence>
<dbReference type="PANTHER" id="PTHR30465">
    <property type="entry name" value="INNER MEMBRANE ABC TRANSPORTER"/>
    <property type="match status" value="1"/>
</dbReference>
<dbReference type="PROSITE" id="PS50928">
    <property type="entry name" value="ABC_TM1"/>
    <property type="match status" value="1"/>
</dbReference>
<evidence type="ECO:0000259" key="8">
    <source>
        <dbReference type="PROSITE" id="PS50928"/>
    </source>
</evidence>
<gene>
    <name evidence="9" type="primary">oppB</name>
    <name evidence="9" type="ORF">GCM10025883_06200</name>
</gene>
<dbReference type="Proteomes" id="UP001157126">
    <property type="component" value="Unassembled WGS sequence"/>
</dbReference>
<comment type="subcellular location">
    <subcellularLocation>
        <location evidence="1 7">Cell membrane</location>
        <topology evidence="1 7">Multi-pass membrane protein</topology>
    </subcellularLocation>
</comment>
<keyword evidence="10" id="KW-1185">Reference proteome</keyword>
<keyword evidence="3" id="KW-1003">Cell membrane</keyword>
<evidence type="ECO:0000256" key="2">
    <source>
        <dbReference type="ARBA" id="ARBA00022448"/>
    </source>
</evidence>
<evidence type="ECO:0000256" key="6">
    <source>
        <dbReference type="ARBA" id="ARBA00023136"/>
    </source>
</evidence>
<feature type="transmembrane region" description="Helical" evidence="7">
    <location>
        <begin position="102"/>
        <end position="124"/>
    </location>
</feature>
<evidence type="ECO:0000256" key="1">
    <source>
        <dbReference type="ARBA" id="ARBA00004651"/>
    </source>
</evidence>
<dbReference type="InterPro" id="IPR000515">
    <property type="entry name" value="MetI-like"/>
</dbReference>
<name>A0ABQ6IKZ3_9MICO</name>
<dbReference type="PANTHER" id="PTHR30465:SF0">
    <property type="entry name" value="OLIGOPEPTIDE TRANSPORT SYSTEM PERMEASE PROTEIN APPB"/>
    <property type="match status" value="1"/>
</dbReference>
<evidence type="ECO:0000256" key="5">
    <source>
        <dbReference type="ARBA" id="ARBA00022989"/>
    </source>
</evidence>
<feature type="transmembrane region" description="Helical" evidence="7">
    <location>
        <begin position="299"/>
        <end position="324"/>
    </location>
</feature>
<feature type="transmembrane region" description="Helical" evidence="7">
    <location>
        <begin position="12"/>
        <end position="33"/>
    </location>
</feature>
<dbReference type="Pfam" id="PF00528">
    <property type="entry name" value="BPD_transp_1"/>
    <property type="match status" value="1"/>
</dbReference>
<evidence type="ECO:0000256" key="4">
    <source>
        <dbReference type="ARBA" id="ARBA00022692"/>
    </source>
</evidence>
<keyword evidence="4 7" id="KW-0812">Transmembrane</keyword>